<keyword evidence="3 12" id="KW-0813">Transport</keyword>
<comment type="caution">
    <text evidence="12">Lacks conserved residue(s) required for the propagation of feature annotation.</text>
</comment>
<dbReference type="PROSITE" id="PS00756">
    <property type="entry name" value="SECY_2"/>
    <property type="match status" value="1"/>
</dbReference>
<evidence type="ECO:0000256" key="10">
    <source>
        <dbReference type="ARBA" id="ARBA00055151"/>
    </source>
</evidence>
<dbReference type="InterPro" id="IPR002208">
    <property type="entry name" value="SecY/SEC61-alpha"/>
</dbReference>
<comment type="subunit">
    <text evidence="11">Component of the plastid Sec protein translocase complex, which is composed of at least SecY, SecE and SecG.</text>
</comment>
<evidence type="ECO:0000256" key="5">
    <source>
        <dbReference type="ARBA" id="ARBA00022927"/>
    </source>
</evidence>
<evidence type="ECO:0000256" key="13">
    <source>
        <dbReference type="RuleBase" id="RU004349"/>
    </source>
</evidence>
<name>A0A1Z1M2K1_9FLOR</name>
<evidence type="ECO:0000256" key="12">
    <source>
        <dbReference type="HAMAP-Rule" id="MF_01465"/>
    </source>
</evidence>
<dbReference type="Pfam" id="PF00344">
    <property type="entry name" value="SecY"/>
    <property type="match status" value="1"/>
</dbReference>
<dbReference type="HAMAP" id="MF_01465">
    <property type="entry name" value="SecY"/>
    <property type="match status" value="1"/>
</dbReference>
<reference evidence="14" key="1">
    <citation type="journal article" date="2017" name="J. Phycol.">
        <title>Analysis of chloroplast genomes and a supermatrix inform reclassification of the Rhodomelaceae (Rhodophyta).</title>
        <authorList>
            <person name="Diaz-Tapia P."/>
            <person name="Maggs C.A."/>
            <person name="West J.A."/>
            <person name="Verbruggen H."/>
        </authorList>
    </citation>
    <scope>NUCLEOTIDE SEQUENCE</scope>
    <source>
        <strain evidence="14">JFC1711</strain>
    </source>
</reference>
<proteinExistence type="inferred from homology"/>
<dbReference type="GO" id="GO:0006605">
    <property type="term" value="P:protein targeting"/>
    <property type="evidence" value="ECO:0007669"/>
    <property type="project" value="UniProtKB-UniRule"/>
</dbReference>
<keyword evidence="5 12" id="KW-0653">Protein transport</keyword>
<dbReference type="EMBL" id="MF101412">
    <property type="protein sequence ID" value="ARW60256.1"/>
    <property type="molecule type" value="Genomic_DNA"/>
</dbReference>
<feature type="transmembrane region" description="Helical" evidence="12">
    <location>
        <begin position="49"/>
        <end position="72"/>
    </location>
</feature>
<dbReference type="PRINTS" id="PR00303">
    <property type="entry name" value="SECYTRNLCASE"/>
</dbReference>
<evidence type="ECO:0000256" key="3">
    <source>
        <dbReference type="ARBA" id="ARBA00022448"/>
    </source>
</evidence>
<feature type="transmembrane region" description="Helical" evidence="12">
    <location>
        <begin position="291"/>
        <end position="312"/>
    </location>
</feature>
<keyword evidence="6 12" id="KW-1133">Transmembrane helix</keyword>
<dbReference type="GO" id="GO:0009535">
    <property type="term" value="C:chloroplast thylakoid membrane"/>
    <property type="evidence" value="ECO:0007669"/>
    <property type="project" value="UniProtKB-SubCell"/>
</dbReference>
<comment type="similarity">
    <text evidence="2 12 13">Belongs to the SecY/SEC61-alpha family.</text>
</comment>
<evidence type="ECO:0000256" key="8">
    <source>
        <dbReference type="ARBA" id="ARBA00023136"/>
    </source>
</evidence>
<evidence type="ECO:0000256" key="9">
    <source>
        <dbReference type="ARBA" id="ARBA00039733"/>
    </source>
</evidence>
<evidence type="ECO:0000256" key="1">
    <source>
        <dbReference type="ARBA" id="ARBA00004141"/>
    </source>
</evidence>
<sequence length="411" mass="46285">MEYKNKLVIKIAITIAILFISRIGIFIPIPGIDNQGFSSNLIENKIINFLNIFSGGGFSTIGIFSLGIIPYINSSIITKLLTKLIPYLEEIQKNEGEIGKQKILKITRYFTVIWAIIQSLSISLWIRPYTFNWNNYFIIDIVTILTTGSIIIMWFSEIITEYGIGNGPSLIIFQNIVSNIPRNLSSYNTKGMNNLVTIISITILCVLILMTNILIQDSKRKVNIISAKQLGEQTNLKEQNYIPLKLNQGGVMPIVFASAVIASPQYILYAINENGNLIQKIIKLILTNNIIYLLIYSILITIFSYFYSSIILNPEDISENLQKMGASIPNIRPGKETIRYLQKIINKLTLIGSLFLFFIAQLPFIISKTTQLNIFQGLGTTSLLILVGVAIDTAKQIQIYIISGQYDNMME</sequence>
<evidence type="ECO:0000256" key="2">
    <source>
        <dbReference type="ARBA" id="ARBA00005751"/>
    </source>
</evidence>
<protein>
    <recommendedName>
        <fullName evidence="9 12">Protein translocase subunit SecY</fullName>
    </recommendedName>
</protein>
<dbReference type="PANTHER" id="PTHR10906">
    <property type="entry name" value="SECY/SEC61-ALPHA FAMILY MEMBER"/>
    <property type="match status" value="1"/>
</dbReference>
<gene>
    <name evidence="12 14" type="primary">secY</name>
</gene>
<keyword evidence="7 12" id="KW-0811">Translocation</keyword>
<dbReference type="GO" id="GO:0065002">
    <property type="term" value="P:intracellular protein transmembrane transport"/>
    <property type="evidence" value="ECO:0007669"/>
    <property type="project" value="UniProtKB-UniRule"/>
</dbReference>
<feature type="transmembrane region" description="Helical" evidence="12">
    <location>
        <begin position="251"/>
        <end position="271"/>
    </location>
</feature>
<dbReference type="Gene3D" id="1.10.3370.10">
    <property type="entry name" value="SecY subunit domain"/>
    <property type="match status" value="1"/>
</dbReference>
<keyword evidence="14" id="KW-0150">Chloroplast</keyword>
<dbReference type="FunFam" id="1.10.3370.10:FF:000001">
    <property type="entry name" value="Preprotein translocase subunit SecY"/>
    <property type="match status" value="1"/>
</dbReference>
<dbReference type="InterPro" id="IPR030659">
    <property type="entry name" value="SecY_CS"/>
</dbReference>
<dbReference type="SUPFAM" id="SSF103491">
    <property type="entry name" value="Preprotein translocase SecY subunit"/>
    <property type="match status" value="1"/>
</dbReference>
<evidence type="ECO:0000256" key="7">
    <source>
        <dbReference type="ARBA" id="ARBA00023010"/>
    </source>
</evidence>
<keyword evidence="12" id="KW-0793">Thylakoid</keyword>
<organism evidence="14">
    <name type="scientific">Laurencieae sp</name>
    <dbReference type="NCBI Taxonomy" id="2007162"/>
    <lineage>
        <taxon>Eukaryota</taxon>
        <taxon>Rhodophyta</taxon>
        <taxon>Florideophyceae</taxon>
        <taxon>Rhodymeniophycidae</taxon>
        <taxon>Ceramiales</taxon>
        <taxon>Rhodomelaceae</taxon>
        <taxon>Laurencieae</taxon>
    </lineage>
</organism>
<feature type="transmembrane region" description="Helical" evidence="12">
    <location>
        <begin position="133"/>
        <end position="155"/>
    </location>
</feature>
<comment type="function">
    <text evidence="10 12">The central subunit of the protein translocation channel SecYE. Consists of two halves formed by TMs 1-5 and 6-10. These two domains form a lateral gate at the front which open onto the bilayer between TMs 2 and 7, and are clamped together by SecE at the back. The channel is closed by both a pore ring composed of hydrophobic SecY resides and a short helix (helix 2A) on the extracellular side of the membrane which forms a plug.</text>
</comment>
<feature type="transmembrane region" description="Helical" evidence="12">
    <location>
        <begin position="348"/>
        <end position="366"/>
    </location>
</feature>
<feature type="transmembrane region" description="Helical" evidence="12">
    <location>
        <begin position="372"/>
        <end position="391"/>
    </location>
</feature>
<dbReference type="PIRSF" id="PIRSF004557">
    <property type="entry name" value="SecY"/>
    <property type="match status" value="1"/>
</dbReference>
<evidence type="ECO:0000256" key="6">
    <source>
        <dbReference type="ARBA" id="ARBA00022989"/>
    </source>
</evidence>
<comment type="subunit">
    <text evidence="12">Component of the plastid Sec protein translocase complex, which is composed of at least SecY and SecE.</text>
</comment>
<evidence type="ECO:0000256" key="4">
    <source>
        <dbReference type="ARBA" id="ARBA00022692"/>
    </source>
</evidence>
<comment type="subcellular location">
    <subcellularLocation>
        <location evidence="1">Membrane</location>
        <topology evidence="1">Multi-pass membrane protein</topology>
    </subcellularLocation>
    <subcellularLocation>
        <location evidence="12">Plastid</location>
        <location evidence="12">Chloroplast thylakoid membrane</location>
        <topology evidence="12">Multi-pass membrane protein</topology>
    </subcellularLocation>
</comment>
<keyword evidence="8 12" id="KW-0472">Membrane</keyword>
<keyword evidence="14" id="KW-0934">Plastid</keyword>
<keyword evidence="4 12" id="KW-0812">Transmembrane</keyword>
<dbReference type="InterPro" id="IPR023201">
    <property type="entry name" value="SecY_dom_sf"/>
</dbReference>
<feature type="transmembrane region" description="Helical" evidence="12">
    <location>
        <begin position="7"/>
        <end position="29"/>
    </location>
</feature>
<dbReference type="AlphaFoldDB" id="A0A1Z1M2K1"/>
<feature type="transmembrane region" description="Helical" evidence="12">
    <location>
        <begin position="109"/>
        <end position="127"/>
    </location>
</feature>
<geneLocation type="chloroplast" evidence="14"/>
<evidence type="ECO:0000256" key="11">
    <source>
        <dbReference type="ARBA" id="ARBA00062357"/>
    </source>
</evidence>
<dbReference type="InterPro" id="IPR026593">
    <property type="entry name" value="SecY"/>
</dbReference>
<evidence type="ECO:0000313" key="14">
    <source>
        <dbReference type="EMBL" id="ARW60256.1"/>
    </source>
</evidence>
<feature type="transmembrane region" description="Helical" evidence="12">
    <location>
        <begin position="192"/>
        <end position="215"/>
    </location>
</feature>
<accession>A0A1Z1M2K1</accession>
<dbReference type="NCBIfam" id="TIGR00967">
    <property type="entry name" value="3a0501s007"/>
    <property type="match status" value="1"/>
</dbReference>